<reference evidence="1 2" key="1">
    <citation type="submission" date="2016-10" db="EMBL/GenBank/DDBJ databases">
        <authorList>
            <person name="de Groot N.N."/>
        </authorList>
    </citation>
    <scope>NUCLEOTIDE SEQUENCE [LARGE SCALE GENOMIC DNA]</scope>
    <source>
        <strain evidence="1 2">CGMCC 1.5070</strain>
    </source>
</reference>
<name>A0A1H8CZ67_9FIRM</name>
<dbReference type="OrthoDB" id="9806961at2"/>
<gene>
    <name evidence="1" type="ORF">SAMN05216180_2382</name>
</gene>
<protein>
    <submittedName>
        <fullName evidence="1">Uncharacterized protein</fullName>
    </submittedName>
</protein>
<dbReference type="Proteomes" id="UP000199158">
    <property type="component" value="Unassembled WGS sequence"/>
</dbReference>
<accession>A0A1H8CZ67</accession>
<evidence type="ECO:0000313" key="1">
    <source>
        <dbReference type="EMBL" id="SEM99507.1"/>
    </source>
</evidence>
<evidence type="ECO:0000313" key="2">
    <source>
        <dbReference type="Proteomes" id="UP000199158"/>
    </source>
</evidence>
<organism evidence="1 2">
    <name type="scientific">Hydrogenoanaerobacterium saccharovorans</name>
    <dbReference type="NCBI Taxonomy" id="474960"/>
    <lineage>
        <taxon>Bacteria</taxon>
        <taxon>Bacillati</taxon>
        <taxon>Bacillota</taxon>
        <taxon>Clostridia</taxon>
        <taxon>Eubacteriales</taxon>
        <taxon>Oscillospiraceae</taxon>
        <taxon>Hydrogenoanaerobacterium</taxon>
    </lineage>
</organism>
<dbReference type="EMBL" id="FOCG01000002">
    <property type="protein sequence ID" value="SEM99507.1"/>
    <property type="molecule type" value="Genomic_DNA"/>
</dbReference>
<dbReference type="AlphaFoldDB" id="A0A1H8CZ67"/>
<dbReference type="RefSeq" id="WP_123811046.1">
    <property type="nucleotide sequence ID" value="NZ_FOCG01000002.1"/>
</dbReference>
<proteinExistence type="predicted"/>
<keyword evidence="2" id="KW-1185">Reference proteome</keyword>
<sequence length="80" mass="9319">MDEKSSQQNEIYRGYCFLEDGEYCPPIPFANLAQAIHYLNLQRLLQYRVIIVDDSDCIIAEAIEGTITFPNNMEEQLHEH</sequence>
<dbReference type="STRING" id="474960.SAMN05216180_2382"/>